<organism evidence="1 2">
    <name type="scientific">Pseudoxanthomonas winnipegensis</name>
    <dbReference type="NCBI Taxonomy" id="2480810"/>
    <lineage>
        <taxon>Bacteria</taxon>
        <taxon>Pseudomonadati</taxon>
        <taxon>Pseudomonadota</taxon>
        <taxon>Gammaproteobacteria</taxon>
        <taxon>Lysobacterales</taxon>
        <taxon>Lysobacteraceae</taxon>
        <taxon>Pseudoxanthomonas</taxon>
    </lineage>
</organism>
<sequence length="75" mass="8508">MSLLTRLRRLLAPENRRKMEISPVSTLLRARQDAGFRDFAPSRRNQLGVARVSLRGKRRLGHDFGIIPMVGGKLP</sequence>
<evidence type="ECO:0000313" key="2">
    <source>
        <dbReference type="Proteomes" id="UP000292627"/>
    </source>
</evidence>
<comment type="caution">
    <text evidence="1">The sequence shown here is derived from an EMBL/GenBank/DDBJ whole genome shotgun (WGS) entry which is preliminary data.</text>
</comment>
<evidence type="ECO:0000313" key="1">
    <source>
        <dbReference type="EMBL" id="TAA19091.1"/>
    </source>
</evidence>
<dbReference type="Proteomes" id="UP000292627">
    <property type="component" value="Unassembled WGS sequence"/>
</dbReference>
<proteinExistence type="predicted"/>
<name>A0A4Q8L3X7_9GAMM</name>
<dbReference type="RefSeq" id="WP_130553173.1">
    <property type="nucleotide sequence ID" value="NZ_SHMC01000013.1"/>
</dbReference>
<reference evidence="1 2" key="1">
    <citation type="submission" date="2019-02" db="EMBL/GenBank/DDBJ databases">
        <title>WGS of Pseudoxanthomonas species novum from clinical isolates.</title>
        <authorList>
            <person name="Bernier A.-M."/>
            <person name="Bernard K."/>
            <person name="Vachon A."/>
        </authorList>
    </citation>
    <scope>NUCLEOTIDE SEQUENCE [LARGE SCALE GENOMIC DNA]</scope>
    <source>
        <strain evidence="1 2">NML171200</strain>
    </source>
</reference>
<accession>A0A4Q8L3X7</accession>
<protein>
    <submittedName>
        <fullName evidence="1">Uncharacterized protein</fullName>
    </submittedName>
</protein>
<dbReference type="OrthoDB" id="5987957at2"/>
<dbReference type="AlphaFoldDB" id="A0A4Q8L3X7"/>
<gene>
    <name evidence="1" type="ORF">EA660_19885</name>
</gene>
<dbReference type="EMBL" id="SHMC01000013">
    <property type="protein sequence ID" value="TAA19091.1"/>
    <property type="molecule type" value="Genomic_DNA"/>
</dbReference>